<dbReference type="EMBL" id="CM042049">
    <property type="protein sequence ID" value="KAI3746681.1"/>
    <property type="molecule type" value="Genomic_DNA"/>
</dbReference>
<evidence type="ECO:0000313" key="1">
    <source>
        <dbReference type="EMBL" id="KAI3746681.1"/>
    </source>
</evidence>
<sequence length="265" mass="29591">MIELKATTENIENLTNTTTQNSVDIQKIVSASVDNVTKAKFNQLAEVVKYNTEALKCLAEIVSKQHAPAHLASTSPSTKELLAALRTEIKDMGIVADVNVADYPHVCSIGQKVVRSEQLCLVTLSWHSRLVIVARVKGCSADLSYQNPKICYTFSLFDFQTLFENMVTTKMVNTRSHLQALPEGQVVTESTADRPNATVMMEPPVLPMLVGRVEQIPRTDIATADPIITKVIPQTQMMDMMRAMNETMVKQQELLIKLLEDREDW</sequence>
<dbReference type="Proteomes" id="UP001055879">
    <property type="component" value="Linkage Group LG03"/>
</dbReference>
<gene>
    <name evidence="1" type="ORF">L6452_09120</name>
</gene>
<name>A0ACB9DKA4_ARCLA</name>
<protein>
    <submittedName>
        <fullName evidence="1">Uncharacterized protein</fullName>
    </submittedName>
</protein>
<keyword evidence="2" id="KW-1185">Reference proteome</keyword>
<organism evidence="1 2">
    <name type="scientific">Arctium lappa</name>
    <name type="common">Greater burdock</name>
    <name type="synonym">Lappa major</name>
    <dbReference type="NCBI Taxonomy" id="4217"/>
    <lineage>
        <taxon>Eukaryota</taxon>
        <taxon>Viridiplantae</taxon>
        <taxon>Streptophyta</taxon>
        <taxon>Embryophyta</taxon>
        <taxon>Tracheophyta</taxon>
        <taxon>Spermatophyta</taxon>
        <taxon>Magnoliopsida</taxon>
        <taxon>eudicotyledons</taxon>
        <taxon>Gunneridae</taxon>
        <taxon>Pentapetalae</taxon>
        <taxon>asterids</taxon>
        <taxon>campanulids</taxon>
        <taxon>Asterales</taxon>
        <taxon>Asteraceae</taxon>
        <taxon>Carduoideae</taxon>
        <taxon>Cardueae</taxon>
        <taxon>Arctiinae</taxon>
        <taxon>Arctium</taxon>
    </lineage>
</organism>
<reference evidence="1 2" key="2">
    <citation type="journal article" date="2022" name="Mol. Ecol. Resour.">
        <title>The genomes of chicory, endive, great burdock and yacon provide insights into Asteraceae paleo-polyploidization history and plant inulin production.</title>
        <authorList>
            <person name="Fan W."/>
            <person name="Wang S."/>
            <person name="Wang H."/>
            <person name="Wang A."/>
            <person name="Jiang F."/>
            <person name="Liu H."/>
            <person name="Zhao H."/>
            <person name="Xu D."/>
            <person name="Zhang Y."/>
        </authorList>
    </citation>
    <scope>NUCLEOTIDE SEQUENCE [LARGE SCALE GENOMIC DNA]</scope>
    <source>
        <strain evidence="2">cv. Niubang</strain>
    </source>
</reference>
<evidence type="ECO:0000313" key="2">
    <source>
        <dbReference type="Proteomes" id="UP001055879"/>
    </source>
</evidence>
<reference evidence="2" key="1">
    <citation type="journal article" date="2022" name="Mol. Ecol. Resour.">
        <title>The genomes of chicory, endive, great burdock and yacon provide insights into Asteraceae palaeo-polyploidization history and plant inulin production.</title>
        <authorList>
            <person name="Fan W."/>
            <person name="Wang S."/>
            <person name="Wang H."/>
            <person name="Wang A."/>
            <person name="Jiang F."/>
            <person name="Liu H."/>
            <person name="Zhao H."/>
            <person name="Xu D."/>
            <person name="Zhang Y."/>
        </authorList>
    </citation>
    <scope>NUCLEOTIDE SEQUENCE [LARGE SCALE GENOMIC DNA]</scope>
    <source>
        <strain evidence="2">cv. Niubang</strain>
    </source>
</reference>
<accession>A0ACB9DKA4</accession>
<comment type="caution">
    <text evidence="1">The sequence shown here is derived from an EMBL/GenBank/DDBJ whole genome shotgun (WGS) entry which is preliminary data.</text>
</comment>
<proteinExistence type="predicted"/>